<evidence type="ECO:0000256" key="1">
    <source>
        <dbReference type="ARBA" id="ARBA00004141"/>
    </source>
</evidence>
<feature type="transmembrane region" description="Helical" evidence="3">
    <location>
        <begin position="131"/>
        <end position="151"/>
    </location>
</feature>
<reference evidence="4 5" key="1">
    <citation type="submission" date="2020-12" db="EMBL/GenBank/DDBJ databases">
        <title>Metabolic potential, ecology and presence of endohyphal bacteria is reflected in genomic diversity of Mucoromycotina.</title>
        <authorList>
            <person name="Muszewska A."/>
            <person name="Okrasinska A."/>
            <person name="Steczkiewicz K."/>
            <person name="Drgas O."/>
            <person name="Orlowska M."/>
            <person name="Perlinska-Lenart U."/>
            <person name="Aleksandrzak-Piekarczyk T."/>
            <person name="Szatraj K."/>
            <person name="Zielenkiewicz U."/>
            <person name="Pilsyk S."/>
            <person name="Malc E."/>
            <person name="Mieczkowski P."/>
            <person name="Kruszewska J.S."/>
            <person name="Biernat P."/>
            <person name="Pawlowska J."/>
        </authorList>
    </citation>
    <scope>NUCLEOTIDE SEQUENCE [LARGE SCALE GENOMIC DNA]</scope>
    <source>
        <strain evidence="4 5">CBS 142.35</strain>
    </source>
</reference>
<feature type="transmembrane region" description="Helical" evidence="3">
    <location>
        <begin position="163"/>
        <end position="186"/>
    </location>
</feature>
<feature type="transmembrane region" description="Helical" evidence="3">
    <location>
        <begin position="244"/>
        <end position="262"/>
    </location>
</feature>
<dbReference type="Gene3D" id="1.20.1250.20">
    <property type="entry name" value="MFS general substrate transporter like domains"/>
    <property type="match status" value="2"/>
</dbReference>
<dbReference type="Proteomes" id="UP000646827">
    <property type="component" value="Unassembled WGS sequence"/>
</dbReference>
<dbReference type="Pfam" id="PF07690">
    <property type="entry name" value="MFS_1"/>
    <property type="match status" value="1"/>
</dbReference>
<dbReference type="PANTHER" id="PTHR11360:SF284">
    <property type="entry name" value="EG:103B4.3 PROTEIN-RELATED"/>
    <property type="match status" value="1"/>
</dbReference>
<dbReference type="EMBL" id="JAEPRB010000135">
    <property type="protein sequence ID" value="KAG2220600.1"/>
    <property type="molecule type" value="Genomic_DNA"/>
</dbReference>
<evidence type="ECO:0000313" key="5">
    <source>
        <dbReference type="Proteomes" id="UP000646827"/>
    </source>
</evidence>
<gene>
    <name evidence="4" type="ORF">INT45_002622</name>
</gene>
<evidence type="ECO:0000313" key="4">
    <source>
        <dbReference type="EMBL" id="KAG2220600.1"/>
    </source>
</evidence>
<feature type="transmembrane region" description="Helical" evidence="3">
    <location>
        <begin position="364"/>
        <end position="384"/>
    </location>
</feature>
<evidence type="ECO:0000256" key="3">
    <source>
        <dbReference type="SAM" id="Phobius"/>
    </source>
</evidence>
<dbReference type="InterPro" id="IPR011701">
    <property type="entry name" value="MFS"/>
</dbReference>
<keyword evidence="3" id="KW-0472">Membrane</keyword>
<dbReference type="AlphaFoldDB" id="A0A8H7S0Y6"/>
<name>A0A8H7S0Y6_9FUNG</name>
<dbReference type="PANTHER" id="PTHR11360">
    <property type="entry name" value="MONOCARBOXYLATE TRANSPORTER"/>
    <property type="match status" value="1"/>
</dbReference>
<evidence type="ECO:0008006" key="6">
    <source>
        <dbReference type="Google" id="ProtNLM"/>
    </source>
</evidence>
<keyword evidence="5" id="KW-1185">Reference proteome</keyword>
<accession>A0A8H7S0Y6</accession>
<feature type="transmembrane region" description="Helical" evidence="3">
    <location>
        <begin position="206"/>
        <end position="224"/>
    </location>
</feature>
<evidence type="ECO:0000256" key="2">
    <source>
        <dbReference type="ARBA" id="ARBA00006727"/>
    </source>
</evidence>
<feature type="transmembrane region" description="Helical" evidence="3">
    <location>
        <begin position="99"/>
        <end position="119"/>
    </location>
</feature>
<protein>
    <recommendedName>
        <fullName evidence="6">Major facilitator superfamily (MFS) profile domain-containing protein</fullName>
    </recommendedName>
</protein>
<dbReference type="GO" id="GO:0016020">
    <property type="term" value="C:membrane"/>
    <property type="evidence" value="ECO:0007669"/>
    <property type="project" value="UniProtKB-SubCell"/>
</dbReference>
<feature type="transmembrane region" description="Helical" evidence="3">
    <location>
        <begin position="269"/>
        <end position="290"/>
    </location>
</feature>
<feature type="transmembrane region" description="Helical" evidence="3">
    <location>
        <begin position="74"/>
        <end position="93"/>
    </location>
</feature>
<dbReference type="SUPFAM" id="SSF103473">
    <property type="entry name" value="MFS general substrate transporter"/>
    <property type="match status" value="1"/>
</dbReference>
<keyword evidence="3" id="KW-1133">Transmembrane helix</keyword>
<keyword evidence="3" id="KW-0812">Transmembrane</keyword>
<dbReference type="InterPro" id="IPR050327">
    <property type="entry name" value="Proton-linked_MCT"/>
</dbReference>
<comment type="caution">
    <text evidence="4">The sequence shown here is derived from an EMBL/GenBank/DDBJ whole genome shotgun (WGS) entry which is preliminary data.</text>
</comment>
<feature type="transmembrane region" description="Helical" evidence="3">
    <location>
        <begin position="330"/>
        <end position="352"/>
    </location>
</feature>
<comment type="similarity">
    <text evidence="2">Belongs to the major facilitator superfamily. Monocarboxylate porter (TC 2.A.1.13) family.</text>
</comment>
<proteinExistence type="inferred from homology"/>
<dbReference type="OrthoDB" id="6499973at2759"/>
<feature type="transmembrane region" description="Helical" evidence="3">
    <location>
        <begin position="296"/>
        <end position="318"/>
    </location>
</feature>
<dbReference type="GO" id="GO:0022857">
    <property type="term" value="F:transmembrane transporter activity"/>
    <property type="evidence" value="ECO:0007669"/>
    <property type="project" value="InterPro"/>
</dbReference>
<organism evidence="4 5">
    <name type="scientific">Circinella minor</name>
    <dbReference type="NCBI Taxonomy" id="1195481"/>
    <lineage>
        <taxon>Eukaryota</taxon>
        <taxon>Fungi</taxon>
        <taxon>Fungi incertae sedis</taxon>
        <taxon>Mucoromycota</taxon>
        <taxon>Mucoromycotina</taxon>
        <taxon>Mucoromycetes</taxon>
        <taxon>Mucorales</taxon>
        <taxon>Lichtheimiaceae</taxon>
        <taxon>Circinella</taxon>
    </lineage>
</organism>
<feature type="transmembrane region" description="Helical" evidence="3">
    <location>
        <begin position="42"/>
        <end position="65"/>
    </location>
</feature>
<comment type="subcellular location">
    <subcellularLocation>
        <location evidence="1">Membrane</location>
        <topology evidence="1">Multi-pass membrane protein</topology>
    </subcellularLocation>
</comment>
<sequence>MSVYIHRNNNSDSAYFYFKIIFFFSWGVYFDHYNEVVYPGNMTALTWIGSLWYWFANVTGPFYLWMTSKVDDRWIVAAACIICTLAMMLASITNAVWQLYLTQGVLSGIGTSLCWFSCMRAPQQWFSKRRGLAVGITLAASGCGGLIISNMSNACFQTIGYRWALRVLGFFNLVFLGIAAVTCFRLNPTPKNTPVVDVKDWKNKKFVLLVLIHFIGNFAFYIPSSYVPAYASHLGIDSWVKTNLSAVMSAMMVIGKIGLGFCSDYIGRFNMAVICGCMACIAHLAVWLTAHSDGSMWAFAVLYGLFGGGYIAMITAVIGQVAGEDRIDSGTGWCFFAWSWGGFAAQPVASAIVEASGGNDFTGAIVYGGVLFFAGAMCCVLLRYMQGGSKIWQKV</sequence>
<feature type="transmembrane region" description="Helical" evidence="3">
    <location>
        <begin position="12"/>
        <end position="30"/>
    </location>
</feature>
<dbReference type="InterPro" id="IPR036259">
    <property type="entry name" value="MFS_trans_sf"/>
</dbReference>